<sequence>MPKIINGNEDGCFVGHSCTRTSQGSRLDCILTLKRPTESVAMPAKTKTVKAQKLDLRNMTLQMLKAYRYSYHYAQISVNR</sequence>
<gene>
    <name evidence="1" type="ORF">KP509_27G017400</name>
</gene>
<reference evidence="1 2" key="1">
    <citation type="submission" date="2021-08" db="EMBL/GenBank/DDBJ databases">
        <title>WGS assembly of Ceratopteris richardii.</title>
        <authorList>
            <person name="Marchant D.B."/>
            <person name="Chen G."/>
            <person name="Jenkins J."/>
            <person name="Shu S."/>
            <person name="Leebens-Mack J."/>
            <person name="Grimwood J."/>
            <person name="Schmutz J."/>
            <person name="Soltis P."/>
            <person name="Soltis D."/>
            <person name="Chen Z.-H."/>
        </authorList>
    </citation>
    <scope>NUCLEOTIDE SEQUENCE [LARGE SCALE GENOMIC DNA]</scope>
    <source>
        <strain evidence="1">Whitten #5841</strain>
        <tissue evidence="1">Leaf</tissue>
    </source>
</reference>
<protein>
    <submittedName>
        <fullName evidence="1">Uncharacterized protein</fullName>
    </submittedName>
</protein>
<organism evidence="1 2">
    <name type="scientific">Ceratopteris richardii</name>
    <name type="common">Triangle waterfern</name>
    <dbReference type="NCBI Taxonomy" id="49495"/>
    <lineage>
        <taxon>Eukaryota</taxon>
        <taxon>Viridiplantae</taxon>
        <taxon>Streptophyta</taxon>
        <taxon>Embryophyta</taxon>
        <taxon>Tracheophyta</taxon>
        <taxon>Polypodiopsida</taxon>
        <taxon>Polypodiidae</taxon>
        <taxon>Polypodiales</taxon>
        <taxon>Pteridineae</taxon>
        <taxon>Pteridaceae</taxon>
        <taxon>Parkerioideae</taxon>
        <taxon>Ceratopteris</taxon>
    </lineage>
</organism>
<keyword evidence="2" id="KW-1185">Reference proteome</keyword>
<dbReference type="AlphaFoldDB" id="A0A8T2RFM9"/>
<dbReference type="EMBL" id="CM035432">
    <property type="protein sequence ID" value="KAH7294760.1"/>
    <property type="molecule type" value="Genomic_DNA"/>
</dbReference>
<proteinExistence type="predicted"/>
<comment type="caution">
    <text evidence="1">The sequence shown here is derived from an EMBL/GenBank/DDBJ whole genome shotgun (WGS) entry which is preliminary data.</text>
</comment>
<accession>A0A8T2RFM9</accession>
<dbReference type="Proteomes" id="UP000825935">
    <property type="component" value="Chromosome 27"/>
</dbReference>
<name>A0A8T2RFM9_CERRI</name>
<evidence type="ECO:0000313" key="2">
    <source>
        <dbReference type="Proteomes" id="UP000825935"/>
    </source>
</evidence>
<evidence type="ECO:0000313" key="1">
    <source>
        <dbReference type="EMBL" id="KAH7294760.1"/>
    </source>
</evidence>